<feature type="transmembrane region" description="Helical" evidence="2">
    <location>
        <begin position="260"/>
        <end position="279"/>
    </location>
</feature>
<feature type="coiled-coil region" evidence="1">
    <location>
        <begin position="159"/>
        <end position="189"/>
    </location>
</feature>
<evidence type="ECO:0000313" key="3">
    <source>
        <dbReference type="EMBL" id="KAF2112960.1"/>
    </source>
</evidence>
<dbReference type="EMBL" id="ML977329">
    <property type="protein sequence ID" value="KAF2112960.1"/>
    <property type="molecule type" value="Genomic_DNA"/>
</dbReference>
<keyword evidence="4" id="KW-1185">Reference proteome</keyword>
<dbReference type="OrthoDB" id="5428055at2759"/>
<proteinExistence type="predicted"/>
<dbReference type="AlphaFoldDB" id="A0A6A5Z0P1"/>
<evidence type="ECO:0000256" key="2">
    <source>
        <dbReference type="SAM" id="Phobius"/>
    </source>
</evidence>
<keyword evidence="1" id="KW-0175">Coiled coil</keyword>
<gene>
    <name evidence="3" type="ORF">BDV96DRAFT_147664</name>
</gene>
<evidence type="ECO:0000256" key="1">
    <source>
        <dbReference type="SAM" id="Coils"/>
    </source>
</evidence>
<dbReference type="Proteomes" id="UP000799770">
    <property type="component" value="Unassembled WGS sequence"/>
</dbReference>
<keyword evidence="2" id="KW-1133">Transmembrane helix</keyword>
<protein>
    <submittedName>
        <fullName evidence="3">Uncharacterized protein</fullName>
    </submittedName>
</protein>
<name>A0A6A5Z0P1_9PLEO</name>
<feature type="transmembrane region" description="Helical" evidence="2">
    <location>
        <begin position="291"/>
        <end position="311"/>
    </location>
</feature>
<feature type="coiled-coil region" evidence="1">
    <location>
        <begin position="77"/>
        <end position="104"/>
    </location>
</feature>
<keyword evidence="2" id="KW-0812">Transmembrane</keyword>
<accession>A0A6A5Z0P1</accession>
<organism evidence="3 4">
    <name type="scientific">Lophiotrema nucula</name>
    <dbReference type="NCBI Taxonomy" id="690887"/>
    <lineage>
        <taxon>Eukaryota</taxon>
        <taxon>Fungi</taxon>
        <taxon>Dikarya</taxon>
        <taxon>Ascomycota</taxon>
        <taxon>Pezizomycotina</taxon>
        <taxon>Dothideomycetes</taxon>
        <taxon>Pleosporomycetidae</taxon>
        <taxon>Pleosporales</taxon>
        <taxon>Lophiotremataceae</taxon>
        <taxon>Lophiotrema</taxon>
    </lineage>
</organism>
<sequence length="377" mass="44340">MVIHGFDCTNWAAYAFVDCDAPLPLVDDEADENDALLQFVPPIAPHTSLEELRPEASLWDPRDYFLRVVACRMTLVLREWTHLVRKVKRAADNYRAENSELLERNYQAPPTSITSSFYRIVRMIELLQDLRYCFARLMLVWKRFSDSNGDVRYFDDLESRKAREALDNIDKTFEELEALEQTLLHLVNTCEKWYKTLELRMCFESNRLCFESNRVNLKSASSQPMAHKLNQKSHQLNMETSRISLETNKVALANHVVTRYANSMNQMLIPLIVVVLYLGPQKEVFELDRNLRAFILSFFLILVGVQLWIYLSRFLYRKLHQTEWWTKIGRWPLLSYVLRFVIMNELGQVESALPTTSTFEVCIAMEHRRKDTDPLRV</sequence>
<evidence type="ECO:0000313" key="4">
    <source>
        <dbReference type="Proteomes" id="UP000799770"/>
    </source>
</evidence>
<keyword evidence="2" id="KW-0472">Membrane</keyword>
<reference evidence="3" key="1">
    <citation type="journal article" date="2020" name="Stud. Mycol.">
        <title>101 Dothideomycetes genomes: a test case for predicting lifestyles and emergence of pathogens.</title>
        <authorList>
            <person name="Haridas S."/>
            <person name="Albert R."/>
            <person name="Binder M."/>
            <person name="Bloem J."/>
            <person name="Labutti K."/>
            <person name="Salamov A."/>
            <person name="Andreopoulos B."/>
            <person name="Baker S."/>
            <person name="Barry K."/>
            <person name="Bills G."/>
            <person name="Bluhm B."/>
            <person name="Cannon C."/>
            <person name="Castanera R."/>
            <person name="Culley D."/>
            <person name="Daum C."/>
            <person name="Ezra D."/>
            <person name="Gonzalez J."/>
            <person name="Henrissat B."/>
            <person name="Kuo A."/>
            <person name="Liang C."/>
            <person name="Lipzen A."/>
            <person name="Lutzoni F."/>
            <person name="Magnuson J."/>
            <person name="Mondo S."/>
            <person name="Nolan M."/>
            <person name="Ohm R."/>
            <person name="Pangilinan J."/>
            <person name="Park H.-J."/>
            <person name="Ramirez L."/>
            <person name="Alfaro M."/>
            <person name="Sun H."/>
            <person name="Tritt A."/>
            <person name="Yoshinaga Y."/>
            <person name="Zwiers L.-H."/>
            <person name="Turgeon B."/>
            <person name="Goodwin S."/>
            <person name="Spatafora J."/>
            <person name="Crous P."/>
            <person name="Grigoriev I."/>
        </authorList>
    </citation>
    <scope>NUCLEOTIDE SEQUENCE</scope>
    <source>
        <strain evidence="3">CBS 627.86</strain>
    </source>
</reference>